<accession>A0AAE8VZV3</accession>
<proteinExistence type="inferred from homology"/>
<dbReference type="PANTHER" id="PTHR30011">
    <property type="entry name" value="ALKANESULFONATE MONOOXYGENASE-RELATED"/>
    <property type="match status" value="1"/>
</dbReference>
<dbReference type="InterPro" id="IPR011251">
    <property type="entry name" value="Luciferase-like_dom"/>
</dbReference>
<evidence type="ECO:0000256" key="3">
    <source>
        <dbReference type="ARBA" id="ARBA00023002"/>
    </source>
</evidence>
<keyword evidence="1 6" id="KW-0285">Flavoprotein</keyword>
<dbReference type="RefSeq" id="WP_009332210.1">
    <property type="nucleotide sequence ID" value="NZ_JARAVA010000003.1"/>
</dbReference>
<feature type="binding site" evidence="6">
    <location>
        <position position="96"/>
    </location>
    <ligand>
        <name>FMN</name>
        <dbReference type="ChEBI" id="CHEBI:58210"/>
    </ligand>
</feature>
<feature type="binding site" evidence="6">
    <location>
        <position position="149"/>
    </location>
    <ligand>
        <name>FMN</name>
        <dbReference type="ChEBI" id="CHEBI:58210"/>
    </ligand>
</feature>
<dbReference type="Pfam" id="PF00296">
    <property type="entry name" value="Bac_luciferase"/>
    <property type="match status" value="1"/>
</dbReference>
<protein>
    <submittedName>
        <fullName evidence="8">LLM class flavin-dependent oxidoreductase</fullName>
    </submittedName>
</protein>
<dbReference type="Gene3D" id="3.20.20.30">
    <property type="entry name" value="Luciferase-like domain"/>
    <property type="match status" value="1"/>
</dbReference>
<dbReference type="EMBL" id="SPAZ01000200">
    <property type="protein sequence ID" value="TQE29975.1"/>
    <property type="molecule type" value="Genomic_DNA"/>
</dbReference>
<keyword evidence="2 6" id="KW-0288">FMN</keyword>
<dbReference type="GO" id="GO:0016705">
    <property type="term" value="F:oxidoreductase activity, acting on paired donors, with incorporation or reduction of molecular oxygen"/>
    <property type="evidence" value="ECO:0007669"/>
    <property type="project" value="InterPro"/>
</dbReference>
<feature type="domain" description="Luciferase-like" evidence="7">
    <location>
        <begin position="29"/>
        <end position="383"/>
    </location>
</feature>
<dbReference type="NCBIfam" id="TIGR03860">
    <property type="entry name" value="FMN_nitrolo"/>
    <property type="match status" value="1"/>
</dbReference>
<evidence type="ECO:0000256" key="4">
    <source>
        <dbReference type="ARBA" id="ARBA00023033"/>
    </source>
</evidence>
<evidence type="ECO:0000259" key="7">
    <source>
        <dbReference type="Pfam" id="PF00296"/>
    </source>
</evidence>
<evidence type="ECO:0000256" key="6">
    <source>
        <dbReference type="PIRSR" id="PIRSR000337-1"/>
    </source>
</evidence>
<dbReference type="PIRSF" id="PIRSF000337">
    <property type="entry name" value="NTA_MOA"/>
    <property type="match status" value="1"/>
</dbReference>
<evidence type="ECO:0000313" key="9">
    <source>
        <dbReference type="Proteomes" id="UP000318720"/>
    </source>
</evidence>
<dbReference type="InterPro" id="IPR051260">
    <property type="entry name" value="Diverse_substr_monoxygenases"/>
</dbReference>
<dbReference type="GO" id="GO:0004497">
    <property type="term" value="F:monooxygenase activity"/>
    <property type="evidence" value="ECO:0007669"/>
    <property type="project" value="UniProtKB-KW"/>
</dbReference>
<comment type="similarity">
    <text evidence="5">Belongs to the NtaA/SnaA/DszA monooxygenase family.</text>
</comment>
<dbReference type="Proteomes" id="UP000318720">
    <property type="component" value="Unassembled WGS sequence"/>
</dbReference>
<dbReference type="PANTHER" id="PTHR30011:SF16">
    <property type="entry name" value="C2H2 FINGER DOMAIN TRANSCRIPTION FACTOR (EUROFUNG)-RELATED"/>
    <property type="match status" value="1"/>
</dbReference>
<keyword evidence="3" id="KW-0560">Oxidoreductase</keyword>
<evidence type="ECO:0000256" key="1">
    <source>
        <dbReference type="ARBA" id="ARBA00022630"/>
    </source>
</evidence>
<gene>
    <name evidence="8" type="ORF">Sipo8835_24235</name>
</gene>
<name>A0AAE8VZV3_9ACTN</name>
<keyword evidence="4" id="KW-0503">Monooxygenase</keyword>
<dbReference type="SUPFAM" id="SSF51679">
    <property type="entry name" value="Bacterial luciferase-like"/>
    <property type="match status" value="1"/>
</dbReference>
<dbReference type="InterPro" id="IPR036661">
    <property type="entry name" value="Luciferase-like_sf"/>
</dbReference>
<sequence>MASQQMLLCMQFTSGYGAEPGAWRLPGANLSSYTDMDQFVRYAQAAERGKIQLLFFADTPVLDVDLEDQAPHHPIDPLLVMTAIARETERIGLVATASTTFNEPYPLARQFKALDVISHGRAGWNAVTTSDPAAAANFGRHIPPRAQKYERAHEVVQIVQALWGSWEKDAWVRDIPGKRFADMDKIQPVNLQGRHVASRSPLPIPPPIPPSEQGLLVIFQAGGGSYGLELAGRYADGVYANPYTVEDGQAQRNALRDAAKRAGRDPDEVKMFAGFMPTIAASRRAALDRRRFLDESVDLRQRVRYLGAMIGLPLTYDQIDEPLSASQLADAVPSPHDPRSARALEVVREGWTLRDVIAHGVIDYHPVVAGTAADVADHMQQWFEAEACDGFSPAIDGYHDGVDAFVDQVVPLLQERGLYHLDYEGHTLRDHLGAREQYGLDPRGTELPRS</sequence>
<evidence type="ECO:0000256" key="2">
    <source>
        <dbReference type="ARBA" id="ARBA00022643"/>
    </source>
</evidence>
<comment type="caution">
    <text evidence="8">The sequence shown here is derived from an EMBL/GenBank/DDBJ whole genome shotgun (WGS) entry which is preliminary data.</text>
</comment>
<dbReference type="InterPro" id="IPR016215">
    <property type="entry name" value="NTA_MOA"/>
</dbReference>
<dbReference type="AlphaFoldDB" id="A0AAE8VZV3"/>
<evidence type="ECO:0000313" key="8">
    <source>
        <dbReference type="EMBL" id="TQE29975.1"/>
    </source>
</evidence>
<organism evidence="8 9">
    <name type="scientific">Streptomyces ipomoeae</name>
    <dbReference type="NCBI Taxonomy" id="103232"/>
    <lineage>
        <taxon>Bacteria</taxon>
        <taxon>Bacillati</taxon>
        <taxon>Actinomycetota</taxon>
        <taxon>Actinomycetes</taxon>
        <taxon>Kitasatosporales</taxon>
        <taxon>Streptomycetaceae</taxon>
        <taxon>Streptomyces</taxon>
    </lineage>
</organism>
<feature type="binding site" evidence="6">
    <location>
        <position position="58"/>
    </location>
    <ligand>
        <name>FMN</name>
        <dbReference type="ChEBI" id="CHEBI:58210"/>
    </ligand>
</feature>
<evidence type="ECO:0000256" key="5">
    <source>
        <dbReference type="ARBA" id="ARBA00033748"/>
    </source>
</evidence>
<reference evidence="8 9" key="1">
    <citation type="submission" date="2019-03" db="EMBL/GenBank/DDBJ databases">
        <title>Comparative genomic analyses of the sweetpotato soil rot pathogen, Streptomyces ipomoeae.</title>
        <authorList>
            <person name="Ruschel Soares N."/>
            <person name="Badger J.H."/>
            <person name="Huguet-Tapia J.C."/>
            <person name="Clark C.A."/>
            <person name="Pettis G.S."/>
        </authorList>
    </citation>
    <scope>NUCLEOTIDE SEQUENCE [LARGE SCALE GENOMIC DNA]</scope>
    <source>
        <strain evidence="8 9">88-35</strain>
    </source>
</reference>